<dbReference type="AlphaFoldDB" id="A0A937KCM7"/>
<feature type="domain" description="Lipocalin-like" evidence="2">
    <location>
        <begin position="34"/>
        <end position="126"/>
    </location>
</feature>
<evidence type="ECO:0000259" key="2">
    <source>
        <dbReference type="Pfam" id="PF13648"/>
    </source>
</evidence>
<dbReference type="RefSeq" id="WP_202857231.1">
    <property type="nucleotide sequence ID" value="NZ_JAEUGD010000053.1"/>
</dbReference>
<reference evidence="3" key="1">
    <citation type="submission" date="2021-01" db="EMBL/GenBank/DDBJ databases">
        <title>Fulvivirga kasyanovii gen. nov., sp nov., a novel member of the phylum Bacteroidetes isolated from seawater in a mussel farm.</title>
        <authorList>
            <person name="Zhao L.-H."/>
            <person name="Wang Z.-J."/>
        </authorList>
    </citation>
    <scope>NUCLEOTIDE SEQUENCE</scope>
    <source>
        <strain evidence="3">29W222</strain>
    </source>
</reference>
<organism evidence="3 4">
    <name type="scientific">Fulvivirga marina</name>
    <dbReference type="NCBI Taxonomy" id="2494733"/>
    <lineage>
        <taxon>Bacteria</taxon>
        <taxon>Pseudomonadati</taxon>
        <taxon>Bacteroidota</taxon>
        <taxon>Cytophagia</taxon>
        <taxon>Cytophagales</taxon>
        <taxon>Fulvivirgaceae</taxon>
        <taxon>Fulvivirga</taxon>
    </lineage>
</organism>
<evidence type="ECO:0000256" key="1">
    <source>
        <dbReference type="SAM" id="SignalP"/>
    </source>
</evidence>
<evidence type="ECO:0000313" key="3">
    <source>
        <dbReference type="EMBL" id="MBL6447692.1"/>
    </source>
</evidence>
<dbReference type="PROSITE" id="PS51257">
    <property type="entry name" value="PROKAR_LIPOPROTEIN"/>
    <property type="match status" value="1"/>
</dbReference>
<dbReference type="Pfam" id="PF13648">
    <property type="entry name" value="Lipocalin_4"/>
    <property type="match status" value="1"/>
</dbReference>
<name>A0A937KCM7_9BACT</name>
<evidence type="ECO:0000313" key="4">
    <source>
        <dbReference type="Proteomes" id="UP000614216"/>
    </source>
</evidence>
<proteinExistence type="predicted"/>
<comment type="caution">
    <text evidence="3">The sequence shown here is derived from an EMBL/GenBank/DDBJ whole genome shotgun (WGS) entry which is preliminary data.</text>
</comment>
<dbReference type="InterPro" id="IPR024311">
    <property type="entry name" value="Lipocalin-like"/>
</dbReference>
<keyword evidence="1" id="KW-0732">Signal</keyword>
<feature type="signal peptide" evidence="1">
    <location>
        <begin position="1"/>
        <end position="22"/>
    </location>
</feature>
<feature type="chain" id="PRO_5037258026" evidence="1">
    <location>
        <begin position="23"/>
        <end position="146"/>
    </location>
</feature>
<keyword evidence="4" id="KW-1185">Reference proteome</keyword>
<sequence>MRTITKLIYPLFIFLGSLTMLAACSDDDGDNLALAGTYTLTEESVTGCIDVANNGTEAKGCTATDCETLTISGDGTFSVIEIDNGVTTTESGTYSTNGNQITFTKLSGTTPDSDVATFALSGSSLILTFAEDSDSCVKVETYMRAN</sequence>
<gene>
    <name evidence="3" type="ORF">JMN32_15345</name>
</gene>
<protein>
    <submittedName>
        <fullName evidence="3">Lipocalin family protein</fullName>
    </submittedName>
</protein>
<accession>A0A937KCM7</accession>
<dbReference type="Proteomes" id="UP000614216">
    <property type="component" value="Unassembled WGS sequence"/>
</dbReference>
<dbReference type="EMBL" id="JAEUGD010000053">
    <property type="protein sequence ID" value="MBL6447692.1"/>
    <property type="molecule type" value="Genomic_DNA"/>
</dbReference>